<name>A0A5S9IPS2_UABAM</name>
<dbReference type="Proteomes" id="UP000326354">
    <property type="component" value="Chromosome"/>
</dbReference>
<dbReference type="AlphaFoldDB" id="A0A5S9IPS2"/>
<dbReference type="RefSeq" id="WP_151969936.1">
    <property type="nucleotide sequence ID" value="NZ_AP019860.1"/>
</dbReference>
<evidence type="ECO:0000313" key="3">
    <source>
        <dbReference type="Proteomes" id="UP000326354"/>
    </source>
</evidence>
<keyword evidence="3" id="KW-1185">Reference proteome</keyword>
<keyword evidence="1" id="KW-0812">Transmembrane</keyword>
<evidence type="ECO:0000313" key="2">
    <source>
        <dbReference type="EMBL" id="BBM85848.1"/>
    </source>
</evidence>
<organism evidence="2 3">
    <name type="scientific">Uabimicrobium amorphum</name>
    <dbReference type="NCBI Taxonomy" id="2596890"/>
    <lineage>
        <taxon>Bacteria</taxon>
        <taxon>Pseudomonadati</taxon>
        <taxon>Planctomycetota</taxon>
        <taxon>Candidatus Uabimicrobiia</taxon>
        <taxon>Candidatus Uabimicrobiales</taxon>
        <taxon>Candidatus Uabimicrobiaceae</taxon>
        <taxon>Candidatus Uabimicrobium</taxon>
    </lineage>
</organism>
<dbReference type="KEGG" id="uam:UABAM_04226"/>
<keyword evidence="1" id="KW-0472">Membrane</keyword>
<gene>
    <name evidence="2" type="ORF">UABAM_04226</name>
</gene>
<proteinExistence type="predicted"/>
<sequence>MQNADDIREFLMKTVVKNNRAGITKILRRVEQKFNITDDEEVKMFVREVVREIRLNNAKKRGRFIGFCTIAVGVLFIVFMSFPLFTSGEFDLLAYAIPVALGMIPISLGTVIVILGRVPGVIDDLTKDLHEGII</sequence>
<feature type="transmembrane region" description="Helical" evidence="1">
    <location>
        <begin position="64"/>
        <end position="86"/>
    </location>
</feature>
<dbReference type="EMBL" id="AP019860">
    <property type="protein sequence ID" value="BBM85848.1"/>
    <property type="molecule type" value="Genomic_DNA"/>
</dbReference>
<keyword evidence="1" id="KW-1133">Transmembrane helix</keyword>
<protein>
    <submittedName>
        <fullName evidence="2">Uncharacterized protein</fullName>
    </submittedName>
</protein>
<reference evidence="2 3" key="1">
    <citation type="submission" date="2019-08" db="EMBL/GenBank/DDBJ databases">
        <title>Complete genome sequence of Candidatus Uab amorphum.</title>
        <authorList>
            <person name="Shiratori T."/>
            <person name="Suzuki S."/>
            <person name="Kakizawa Y."/>
            <person name="Ishida K."/>
        </authorList>
    </citation>
    <scope>NUCLEOTIDE SEQUENCE [LARGE SCALE GENOMIC DNA]</scope>
    <source>
        <strain evidence="2 3">SRT547</strain>
    </source>
</reference>
<feature type="transmembrane region" description="Helical" evidence="1">
    <location>
        <begin position="92"/>
        <end position="115"/>
    </location>
</feature>
<evidence type="ECO:0000256" key="1">
    <source>
        <dbReference type="SAM" id="Phobius"/>
    </source>
</evidence>
<accession>A0A5S9IPS2</accession>